<dbReference type="Pfam" id="PF13091">
    <property type="entry name" value="PLDc_2"/>
    <property type="match status" value="1"/>
</dbReference>
<dbReference type="Proteomes" id="UP000005237">
    <property type="component" value="Unassembled WGS sequence"/>
</dbReference>
<dbReference type="EnsemblMetazoa" id="CJA17976.1">
    <property type="protein sequence ID" value="CJA17976.1"/>
    <property type="gene ID" value="WBGene00137179"/>
</dbReference>
<reference evidence="2" key="2">
    <citation type="submission" date="2022-06" db="UniProtKB">
        <authorList>
            <consortium name="EnsemblMetazoa"/>
        </authorList>
    </citation>
    <scope>IDENTIFICATION</scope>
    <source>
        <strain evidence="2">DF5081</strain>
    </source>
</reference>
<dbReference type="Gene3D" id="3.30.870.10">
    <property type="entry name" value="Endonuclease Chain A"/>
    <property type="match status" value="1"/>
</dbReference>
<protein>
    <submittedName>
        <fullName evidence="2">PLD phosphodiesterase domain-containing protein</fullName>
    </submittedName>
</protein>
<dbReference type="InterPro" id="IPR050874">
    <property type="entry name" value="Diverse_PLD-related"/>
</dbReference>
<dbReference type="PANTHER" id="PTHR10185:SF25">
    <property type="entry name" value="PLD PHOSPHODIESTERASE DOMAIN-CONTAINING PROTEIN"/>
    <property type="match status" value="1"/>
</dbReference>
<proteinExistence type="predicted"/>
<dbReference type="PANTHER" id="PTHR10185">
    <property type="entry name" value="PHOSPHOLIPASE D - RELATED"/>
    <property type="match status" value="1"/>
</dbReference>
<dbReference type="AlphaFoldDB" id="A0A8R1E0C7"/>
<organism evidence="2 3">
    <name type="scientific">Caenorhabditis japonica</name>
    <dbReference type="NCBI Taxonomy" id="281687"/>
    <lineage>
        <taxon>Eukaryota</taxon>
        <taxon>Metazoa</taxon>
        <taxon>Ecdysozoa</taxon>
        <taxon>Nematoda</taxon>
        <taxon>Chromadorea</taxon>
        <taxon>Rhabditida</taxon>
        <taxon>Rhabditina</taxon>
        <taxon>Rhabditomorpha</taxon>
        <taxon>Rhabditoidea</taxon>
        <taxon>Rhabditidae</taxon>
        <taxon>Peloderinae</taxon>
        <taxon>Caenorhabditis</taxon>
    </lineage>
</organism>
<dbReference type="GO" id="GO:0003824">
    <property type="term" value="F:catalytic activity"/>
    <property type="evidence" value="ECO:0007669"/>
    <property type="project" value="InterPro"/>
</dbReference>
<dbReference type="InterPro" id="IPR001736">
    <property type="entry name" value="PLipase_D/transphosphatidylase"/>
</dbReference>
<accession>A0A8R1E0C7</accession>
<keyword evidence="3" id="KW-1185">Reference proteome</keyword>
<feature type="domain" description="PLD phosphodiesterase" evidence="1">
    <location>
        <begin position="84"/>
        <end position="110"/>
    </location>
</feature>
<evidence type="ECO:0000259" key="1">
    <source>
        <dbReference type="PROSITE" id="PS50035"/>
    </source>
</evidence>
<evidence type="ECO:0000313" key="2">
    <source>
        <dbReference type="EnsemblMetazoa" id="CJA17976.1"/>
    </source>
</evidence>
<dbReference type="InterPro" id="IPR025202">
    <property type="entry name" value="PLD-like_dom"/>
</dbReference>
<evidence type="ECO:0000313" key="3">
    <source>
        <dbReference type="Proteomes" id="UP000005237"/>
    </source>
</evidence>
<dbReference type="CDD" id="cd09107">
    <property type="entry name" value="PLDc_vPLD3_4_5_like_2"/>
    <property type="match status" value="1"/>
</dbReference>
<reference evidence="3" key="1">
    <citation type="submission" date="2010-08" db="EMBL/GenBank/DDBJ databases">
        <authorList>
            <consortium name="Caenorhabditis japonica Sequencing Consortium"/>
            <person name="Wilson R.K."/>
        </authorList>
    </citation>
    <scope>NUCLEOTIDE SEQUENCE [LARGE SCALE GENOMIC DNA]</scope>
    <source>
        <strain evidence="3">DF5081</strain>
    </source>
</reference>
<name>A0A8R1E0C7_CAEJA</name>
<sequence length="183" mass="21093">MDYFPLFIYRNPRVHFPTIDDAIRRAVVRGVKVRLLAAALHYPAIGTRFLRSLESLNGFHDNGTMQVKIFKVPKSNIENIIINRERRTHNKFMVTESSGIIGTSNWSGDYFMGGTTGAAIVIKQDGEKRPFVDELKEIFTRDWESDYAHRLDEYFEKCVTNTIADFCEVQKDPKLFADSKSHL</sequence>
<dbReference type="PROSITE" id="PS50035">
    <property type="entry name" value="PLD"/>
    <property type="match status" value="1"/>
</dbReference>
<dbReference type="SUPFAM" id="SSF56024">
    <property type="entry name" value="Phospholipase D/nuclease"/>
    <property type="match status" value="1"/>
</dbReference>